<dbReference type="GO" id="GO:0000785">
    <property type="term" value="C:chromatin"/>
    <property type="evidence" value="ECO:0007669"/>
    <property type="project" value="TreeGrafter"/>
</dbReference>
<accession>A0A3Q3WJL1</accession>
<dbReference type="InterPro" id="IPR009003">
    <property type="entry name" value="Peptidase_S1_PA"/>
</dbReference>
<proteinExistence type="predicted"/>
<reference evidence="1" key="1">
    <citation type="submission" date="2025-08" db="UniProtKB">
        <authorList>
            <consortium name="Ensembl"/>
        </authorList>
    </citation>
    <scope>IDENTIFICATION</scope>
</reference>
<dbReference type="PANTHER" id="PTHR14389:SF3">
    <property type="entry name" value="PROTEIN FAM111A-LIKE"/>
    <property type="match status" value="1"/>
</dbReference>
<dbReference type="Pfam" id="PF13365">
    <property type="entry name" value="Trypsin_2"/>
    <property type="match status" value="1"/>
</dbReference>
<dbReference type="GO" id="GO:0005634">
    <property type="term" value="C:nucleus"/>
    <property type="evidence" value="ECO:0007669"/>
    <property type="project" value="TreeGrafter"/>
</dbReference>
<dbReference type="Proteomes" id="UP000261620">
    <property type="component" value="Unplaced"/>
</dbReference>
<dbReference type="STRING" id="94237.ENSMMOP00000015043"/>
<dbReference type="Ensembl" id="ENSMMOT00000015289.1">
    <property type="protein sequence ID" value="ENSMMOP00000015043.1"/>
    <property type="gene ID" value="ENSMMOG00000011494.1"/>
</dbReference>
<organism evidence="1 2">
    <name type="scientific">Mola mola</name>
    <name type="common">Ocean sunfish</name>
    <name type="synonym">Tetraodon mola</name>
    <dbReference type="NCBI Taxonomy" id="94237"/>
    <lineage>
        <taxon>Eukaryota</taxon>
        <taxon>Metazoa</taxon>
        <taxon>Chordata</taxon>
        <taxon>Craniata</taxon>
        <taxon>Vertebrata</taxon>
        <taxon>Euteleostomi</taxon>
        <taxon>Actinopterygii</taxon>
        <taxon>Neopterygii</taxon>
        <taxon>Teleostei</taxon>
        <taxon>Neoteleostei</taxon>
        <taxon>Acanthomorphata</taxon>
        <taxon>Eupercaria</taxon>
        <taxon>Tetraodontiformes</taxon>
        <taxon>Molidae</taxon>
        <taxon>Mola</taxon>
    </lineage>
</organism>
<dbReference type="OMA" id="KEGCKLC"/>
<dbReference type="Gene3D" id="2.40.10.10">
    <property type="entry name" value="Trypsin-like serine proteases"/>
    <property type="match status" value="1"/>
</dbReference>
<dbReference type="SUPFAM" id="SSF50494">
    <property type="entry name" value="Trypsin-like serine proteases"/>
    <property type="match status" value="1"/>
</dbReference>
<reference evidence="1" key="2">
    <citation type="submission" date="2025-09" db="UniProtKB">
        <authorList>
            <consortium name="Ensembl"/>
        </authorList>
    </citation>
    <scope>IDENTIFICATION</scope>
</reference>
<protein>
    <recommendedName>
        <fullName evidence="3">Serine protease</fullName>
    </recommendedName>
</protein>
<sequence length="559" mass="63642">TQQKQHLSFVAIVAVEFVSEIQLYFSTLNDRKKGTCLYYPEMVCPVLFHQQTLVTTDRHNKNFRNQTCSKAGTIEDALKRSSLFREVVAKNKNKELVILREGKAISSHCPCSVIKNDQLIVKYIKPVDKYQQSRPPQRVRPSGEFVLFHVCVKGGKNIVRIMRNPALKTDIDEITVYAYKGEKVKHALKRDGRLEDIVFKKTYSQPGSLDDGNVDWVPEKSGRRKIQNSEKMRHHLSLQVKVSVKGLNNQQVSKISKMQNLFRQEYGKKDQTCREVKTMKKLMKLSDSVCHVRINGRPEGTAFLLFDNFVLTNCHVIKKALDVYTMKLSQEVTVHFSYESLDDNASGVKVVDVACFEFSPDESGIMCDWALLRLDTCLNLPDCLLPHFGLLPPSGAICIIGHPNDGVKKIDPCLIVPTDCYNQVVEKHHQENPYGVQVDGSHYSGVPGPIQWVTPRFFDVVEESVGQKKRELLYESCFYFGSSGSPVFDENCNVVAVHSGGYVYDNTRGERHSVIEYGHCLSYIIERILLQIVRRQSLDVLGKYLSYAEHSHVIDQNQF</sequence>
<evidence type="ECO:0008006" key="3">
    <source>
        <dbReference type="Google" id="ProtNLM"/>
    </source>
</evidence>
<dbReference type="GO" id="GO:0006260">
    <property type="term" value="P:DNA replication"/>
    <property type="evidence" value="ECO:0007669"/>
    <property type="project" value="TreeGrafter"/>
</dbReference>
<dbReference type="AlphaFoldDB" id="A0A3Q3WJL1"/>
<name>A0A3Q3WJL1_MOLML</name>
<keyword evidence="2" id="KW-1185">Reference proteome</keyword>
<dbReference type="PANTHER" id="PTHR14389">
    <property type="entry name" value="SI:CH1073-475A24.1"/>
    <property type="match status" value="1"/>
</dbReference>
<dbReference type="InterPro" id="IPR043504">
    <property type="entry name" value="Peptidase_S1_PA_chymotrypsin"/>
</dbReference>
<evidence type="ECO:0000313" key="2">
    <source>
        <dbReference type="Proteomes" id="UP000261620"/>
    </source>
</evidence>
<evidence type="ECO:0000313" key="1">
    <source>
        <dbReference type="Ensembl" id="ENSMMOP00000015043.1"/>
    </source>
</evidence>